<comment type="similarity">
    <text evidence="3">Belongs to the flavokinase family.</text>
</comment>
<dbReference type="Pfam" id="PF01687">
    <property type="entry name" value="Flavokinase"/>
    <property type="match status" value="1"/>
</dbReference>
<dbReference type="InterPro" id="IPR023465">
    <property type="entry name" value="Riboflavin_kinase_dom_sf"/>
</dbReference>
<evidence type="ECO:0000256" key="10">
    <source>
        <dbReference type="ARBA" id="ARBA00022840"/>
    </source>
</evidence>
<keyword evidence="7" id="KW-0288">FMN</keyword>
<evidence type="ECO:0000313" key="14">
    <source>
        <dbReference type="Proteomes" id="UP001221142"/>
    </source>
</evidence>
<reference evidence="13" key="1">
    <citation type="submission" date="2023-03" db="EMBL/GenBank/DDBJ databases">
        <title>Massive genome expansion in bonnet fungi (Mycena s.s.) driven by repeated elements and novel gene families across ecological guilds.</title>
        <authorList>
            <consortium name="Lawrence Berkeley National Laboratory"/>
            <person name="Harder C.B."/>
            <person name="Miyauchi S."/>
            <person name="Viragh M."/>
            <person name="Kuo A."/>
            <person name="Thoen E."/>
            <person name="Andreopoulos B."/>
            <person name="Lu D."/>
            <person name="Skrede I."/>
            <person name="Drula E."/>
            <person name="Henrissat B."/>
            <person name="Morin E."/>
            <person name="Kohler A."/>
            <person name="Barry K."/>
            <person name="LaButti K."/>
            <person name="Morin E."/>
            <person name="Salamov A."/>
            <person name="Lipzen A."/>
            <person name="Mereny Z."/>
            <person name="Hegedus B."/>
            <person name="Baldrian P."/>
            <person name="Stursova M."/>
            <person name="Weitz H."/>
            <person name="Taylor A."/>
            <person name="Grigoriev I.V."/>
            <person name="Nagy L.G."/>
            <person name="Martin F."/>
            <person name="Kauserud H."/>
        </authorList>
    </citation>
    <scope>NUCLEOTIDE SEQUENCE</scope>
    <source>
        <strain evidence="13">9284</strain>
    </source>
</reference>
<dbReference type="Gene3D" id="2.40.30.30">
    <property type="entry name" value="Riboflavin kinase-like"/>
    <property type="match status" value="1"/>
</dbReference>
<evidence type="ECO:0000313" key="13">
    <source>
        <dbReference type="EMBL" id="KAJ7623528.1"/>
    </source>
</evidence>
<dbReference type="GO" id="GO:0005739">
    <property type="term" value="C:mitochondrion"/>
    <property type="evidence" value="ECO:0007669"/>
    <property type="project" value="TreeGrafter"/>
</dbReference>
<dbReference type="GO" id="GO:0008531">
    <property type="term" value="F:riboflavin kinase activity"/>
    <property type="evidence" value="ECO:0007669"/>
    <property type="project" value="UniProtKB-EC"/>
</dbReference>
<dbReference type="PANTHER" id="PTHR22749:SF6">
    <property type="entry name" value="RIBOFLAVIN KINASE"/>
    <property type="match status" value="1"/>
</dbReference>
<comment type="function">
    <text evidence="1">Catalyzes the phosphorylation of riboflavin (vitamin B2) to form flavin mononucleotide (FMN) coenzyme.</text>
</comment>
<evidence type="ECO:0000256" key="6">
    <source>
        <dbReference type="ARBA" id="ARBA00022630"/>
    </source>
</evidence>
<evidence type="ECO:0000256" key="7">
    <source>
        <dbReference type="ARBA" id="ARBA00022643"/>
    </source>
</evidence>
<dbReference type="Proteomes" id="UP001221142">
    <property type="component" value="Unassembled WGS sequence"/>
</dbReference>
<dbReference type="SMART" id="SM00904">
    <property type="entry name" value="Flavokinase"/>
    <property type="match status" value="1"/>
</dbReference>
<feature type="domain" description="Riboflavin kinase" evidence="12">
    <location>
        <begin position="18"/>
        <end position="150"/>
    </location>
</feature>
<dbReference type="AlphaFoldDB" id="A0AAD7BKG7"/>
<evidence type="ECO:0000256" key="2">
    <source>
        <dbReference type="ARBA" id="ARBA00005201"/>
    </source>
</evidence>
<dbReference type="GO" id="GO:0005524">
    <property type="term" value="F:ATP binding"/>
    <property type="evidence" value="ECO:0007669"/>
    <property type="project" value="UniProtKB-KW"/>
</dbReference>
<dbReference type="GO" id="GO:0009231">
    <property type="term" value="P:riboflavin biosynthetic process"/>
    <property type="evidence" value="ECO:0007669"/>
    <property type="project" value="InterPro"/>
</dbReference>
<evidence type="ECO:0000256" key="11">
    <source>
        <dbReference type="ARBA" id="ARBA00029960"/>
    </source>
</evidence>
<dbReference type="EMBL" id="JARKIF010000014">
    <property type="protein sequence ID" value="KAJ7623528.1"/>
    <property type="molecule type" value="Genomic_DNA"/>
</dbReference>
<evidence type="ECO:0000256" key="5">
    <source>
        <dbReference type="ARBA" id="ARBA00017394"/>
    </source>
</evidence>
<comment type="pathway">
    <text evidence="2">Cofactor biosynthesis; FMN biosynthesis; FMN from riboflavin (ATP route): step 1/1.</text>
</comment>
<dbReference type="GO" id="GO:0009398">
    <property type="term" value="P:FMN biosynthetic process"/>
    <property type="evidence" value="ECO:0007669"/>
    <property type="project" value="TreeGrafter"/>
</dbReference>
<organism evidence="13 14">
    <name type="scientific">Roridomyces roridus</name>
    <dbReference type="NCBI Taxonomy" id="1738132"/>
    <lineage>
        <taxon>Eukaryota</taxon>
        <taxon>Fungi</taxon>
        <taxon>Dikarya</taxon>
        <taxon>Basidiomycota</taxon>
        <taxon>Agaricomycotina</taxon>
        <taxon>Agaricomycetes</taxon>
        <taxon>Agaricomycetidae</taxon>
        <taxon>Agaricales</taxon>
        <taxon>Marasmiineae</taxon>
        <taxon>Mycenaceae</taxon>
        <taxon>Roridomyces</taxon>
    </lineage>
</organism>
<evidence type="ECO:0000256" key="1">
    <source>
        <dbReference type="ARBA" id="ARBA00003572"/>
    </source>
</evidence>
<evidence type="ECO:0000256" key="8">
    <source>
        <dbReference type="ARBA" id="ARBA00022679"/>
    </source>
</evidence>
<keyword evidence="9" id="KW-0547">Nucleotide-binding</keyword>
<keyword evidence="6" id="KW-0285">Flavoprotein</keyword>
<evidence type="ECO:0000259" key="12">
    <source>
        <dbReference type="SMART" id="SM00904"/>
    </source>
</evidence>
<keyword evidence="14" id="KW-1185">Reference proteome</keyword>
<evidence type="ECO:0000256" key="9">
    <source>
        <dbReference type="ARBA" id="ARBA00022741"/>
    </source>
</evidence>
<evidence type="ECO:0000256" key="4">
    <source>
        <dbReference type="ARBA" id="ARBA00012105"/>
    </source>
</evidence>
<gene>
    <name evidence="13" type="ORF">FB45DRAFT_925919</name>
</gene>
<accession>A0AAD7BKG7</accession>
<keyword evidence="10" id="KW-0067">ATP-binding</keyword>
<name>A0AAD7BKG7_9AGAR</name>
<sequence>MAVNAARPLIVGPSTGPEAPFPLRLEGKVIHGYGRGGKQLGIPTANIPVDEKLNDVEEGVYFGWASLRLQSQAGFKIYPMVMSIGNNPVFGNKEQSAEANILHDFTDDFYGAEMRLLILGFVREMIKYPTMDELIEGINLDRQVARNSLDREAWALREMGKGTLDGSWLVRE</sequence>
<evidence type="ECO:0000256" key="3">
    <source>
        <dbReference type="ARBA" id="ARBA00010108"/>
    </source>
</evidence>
<proteinExistence type="inferred from homology"/>
<dbReference type="EC" id="2.7.1.26" evidence="4"/>
<protein>
    <recommendedName>
        <fullName evidence="5">Riboflavin kinase</fullName>
        <ecNumber evidence="4">2.7.1.26</ecNumber>
    </recommendedName>
    <alternativeName>
        <fullName evidence="11">Flavin mononucleotide kinase 1</fullName>
    </alternativeName>
</protein>
<dbReference type="SUPFAM" id="SSF82114">
    <property type="entry name" value="Riboflavin kinase-like"/>
    <property type="match status" value="1"/>
</dbReference>
<comment type="caution">
    <text evidence="13">The sequence shown here is derived from an EMBL/GenBank/DDBJ whole genome shotgun (WGS) entry which is preliminary data.</text>
</comment>
<dbReference type="InterPro" id="IPR015865">
    <property type="entry name" value="Riboflavin_kinase_bac/euk"/>
</dbReference>
<keyword evidence="8" id="KW-0808">Transferase</keyword>
<dbReference type="PANTHER" id="PTHR22749">
    <property type="entry name" value="RIBOFLAVIN KINASE/FMN ADENYLYLTRANSFERASE"/>
    <property type="match status" value="1"/>
</dbReference>
<dbReference type="InterPro" id="IPR023468">
    <property type="entry name" value="Riboflavin_kinase"/>
</dbReference>